<accession>A0A1E3PZQ2</accession>
<keyword evidence="1" id="KW-0812">Transmembrane</keyword>
<name>A0A1E3PZQ2_LIPST</name>
<dbReference type="Proteomes" id="UP000094385">
    <property type="component" value="Unassembled WGS sequence"/>
</dbReference>
<organism evidence="2 3">
    <name type="scientific">Lipomyces starkeyi NRRL Y-11557</name>
    <dbReference type="NCBI Taxonomy" id="675824"/>
    <lineage>
        <taxon>Eukaryota</taxon>
        <taxon>Fungi</taxon>
        <taxon>Dikarya</taxon>
        <taxon>Ascomycota</taxon>
        <taxon>Saccharomycotina</taxon>
        <taxon>Lipomycetes</taxon>
        <taxon>Lipomycetales</taxon>
        <taxon>Lipomycetaceae</taxon>
        <taxon>Lipomyces</taxon>
    </lineage>
</organism>
<evidence type="ECO:0000256" key="1">
    <source>
        <dbReference type="SAM" id="Phobius"/>
    </source>
</evidence>
<keyword evidence="1" id="KW-1133">Transmembrane helix</keyword>
<sequence>MPPFERMTTRCERFEYSKGRDARSEYDFFLCSLWMRYDKDGLYHLCSFVCICVSFAFIRTVYHAGLDQPESVVFLCHLSHHADTQHLDVQMPEKERKIQEQGMCT</sequence>
<feature type="transmembrane region" description="Helical" evidence="1">
    <location>
        <begin position="42"/>
        <end position="62"/>
    </location>
</feature>
<keyword evidence="3" id="KW-1185">Reference proteome</keyword>
<dbReference type="EMBL" id="KV454301">
    <property type="protein sequence ID" value="ODQ70267.1"/>
    <property type="molecule type" value="Genomic_DNA"/>
</dbReference>
<keyword evidence="1" id="KW-0472">Membrane</keyword>
<evidence type="ECO:0000313" key="2">
    <source>
        <dbReference type="EMBL" id="ODQ70267.1"/>
    </source>
</evidence>
<evidence type="ECO:0000313" key="3">
    <source>
        <dbReference type="Proteomes" id="UP000094385"/>
    </source>
</evidence>
<reference evidence="2 3" key="1">
    <citation type="journal article" date="2016" name="Proc. Natl. Acad. Sci. U.S.A.">
        <title>Comparative genomics of biotechnologically important yeasts.</title>
        <authorList>
            <person name="Riley R."/>
            <person name="Haridas S."/>
            <person name="Wolfe K.H."/>
            <person name="Lopes M.R."/>
            <person name="Hittinger C.T."/>
            <person name="Goeker M."/>
            <person name="Salamov A.A."/>
            <person name="Wisecaver J.H."/>
            <person name="Long T.M."/>
            <person name="Calvey C.H."/>
            <person name="Aerts A.L."/>
            <person name="Barry K.W."/>
            <person name="Choi C."/>
            <person name="Clum A."/>
            <person name="Coughlan A.Y."/>
            <person name="Deshpande S."/>
            <person name="Douglass A.P."/>
            <person name="Hanson S.J."/>
            <person name="Klenk H.-P."/>
            <person name="LaButti K.M."/>
            <person name="Lapidus A."/>
            <person name="Lindquist E.A."/>
            <person name="Lipzen A.M."/>
            <person name="Meier-Kolthoff J.P."/>
            <person name="Ohm R.A."/>
            <person name="Otillar R.P."/>
            <person name="Pangilinan J.L."/>
            <person name="Peng Y."/>
            <person name="Rokas A."/>
            <person name="Rosa C.A."/>
            <person name="Scheuner C."/>
            <person name="Sibirny A.A."/>
            <person name="Slot J.C."/>
            <person name="Stielow J.B."/>
            <person name="Sun H."/>
            <person name="Kurtzman C.P."/>
            <person name="Blackwell M."/>
            <person name="Grigoriev I.V."/>
            <person name="Jeffries T.W."/>
        </authorList>
    </citation>
    <scope>NUCLEOTIDE SEQUENCE [LARGE SCALE GENOMIC DNA]</scope>
    <source>
        <strain evidence="2 3">NRRL Y-11557</strain>
    </source>
</reference>
<protein>
    <submittedName>
        <fullName evidence="2">Uncharacterized protein</fullName>
    </submittedName>
</protein>
<dbReference type="AlphaFoldDB" id="A0A1E3PZQ2"/>
<gene>
    <name evidence="2" type="ORF">LIPSTDRAFT_178775</name>
</gene>
<proteinExistence type="predicted"/>